<feature type="transmembrane region" description="Helical" evidence="2">
    <location>
        <begin position="275"/>
        <end position="301"/>
    </location>
</feature>
<evidence type="ECO:0000313" key="5">
    <source>
        <dbReference type="Proteomes" id="UP000192639"/>
    </source>
</evidence>
<feature type="transmembrane region" description="Helical" evidence="2">
    <location>
        <begin position="12"/>
        <end position="36"/>
    </location>
</feature>
<dbReference type="AlphaFoldDB" id="A0A1Y1S5B4"/>
<dbReference type="Gene3D" id="1.10.510.10">
    <property type="entry name" value="Transferase(Phosphotransferase) domain 1"/>
    <property type="match status" value="1"/>
</dbReference>
<keyword evidence="2" id="KW-1133">Transmembrane helix</keyword>
<dbReference type="OrthoDB" id="2186239at2759"/>
<dbReference type="Pfam" id="PF00069">
    <property type="entry name" value="Pkinase"/>
    <property type="match status" value="1"/>
</dbReference>
<organism evidence="4 5">
    <name type="scientific">Enterospora canceri</name>
    <dbReference type="NCBI Taxonomy" id="1081671"/>
    <lineage>
        <taxon>Eukaryota</taxon>
        <taxon>Fungi</taxon>
        <taxon>Fungi incertae sedis</taxon>
        <taxon>Microsporidia</taxon>
        <taxon>Enterocytozoonidae</taxon>
        <taxon>Enterospora</taxon>
    </lineage>
</organism>
<evidence type="ECO:0000313" key="4">
    <source>
        <dbReference type="EMBL" id="ORD93603.1"/>
    </source>
</evidence>
<dbReference type="InterPro" id="IPR000719">
    <property type="entry name" value="Prot_kinase_dom"/>
</dbReference>
<dbReference type="InterPro" id="IPR011009">
    <property type="entry name" value="Kinase-like_dom_sf"/>
</dbReference>
<keyword evidence="2" id="KW-0472">Membrane</keyword>
<dbReference type="PROSITE" id="PS50011">
    <property type="entry name" value="PROTEIN_KINASE_DOM"/>
    <property type="match status" value="1"/>
</dbReference>
<dbReference type="SUPFAM" id="SSF56112">
    <property type="entry name" value="Protein kinase-like (PK-like)"/>
    <property type="match status" value="1"/>
</dbReference>
<feature type="compositionally biased region" description="Low complexity" evidence="1">
    <location>
        <begin position="50"/>
        <end position="61"/>
    </location>
</feature>
<accession>A0A1Y1S5B4</accession>
<feature type="region of interest" description="Disordered" evidence="1">
    <location>
        <begin position="46"/>
        <end position="65"/>
    </location>
</feature>
<protein>
    <submittedName>
        <fullName evidence="4">AURKA</fullName>
    </submittedName>
</protein>
<evidence type="ECO:0000256" key="1">
    <source>
        <dbReference type="SAM" id="MobiDB-lite"/>
    </source>
</evidence>
<dbReference type="GO" id="GO:0005524">
    <property type="term" value="F:ATP binding"/>
    <property type="evidence" value="ECO:0007669"/>
    <property type="project" value="InterPro"/>
</dbReference>
<evidence type="ECO:0000256" key="2">
    <source>
        <dbReference type="SAM" id="Phobius"/>
    </source>
</evidence>
<dbReference type="PANTHER" id="PTHR24347">
    <property type="entry name" value="SERINE/THREONINE-PROTEIN KINASE"/>
    <property type="match status" value="1"/>
</dbReference>
<gene>
    <name evidence="4" type="primary">AURKA</name>
    <name evidence="4" type="ORF">ECANGB1_1945</name>
</gene>
<proteinExistence type="predicted"/>
<feature type="domain" description="Protein kinase" evidence="3">
    <location>
        <begin position="29"/>
        <end position="306"/>
    </location>
</feature>
<dbReference type="EMBL" id="LWDP01000063">
    <property type="protein sequence ID" value="ORD93603.1"/>
    <property type="molecule type" value="Genomic_DNA"/>
</dbReference>
<reference evidence="4 5" key="1">
    <citation type="journal article" date="2017" name="Environ. Microbiol.">
        <title>Decay of the glycolytic pathway and adaptation to intranuclear parasitism within Enterocytozoonidae microsporidia.</title>
        <authorList>
            <person name="Wiredu Boakye D."/>
            <person name="Jaroenlak P."/>
            <person name="Prachumwat A."/>
            <person name="Williams T.A."/>
            <person name="Bateman K.S."/>
            <person name="Itsathitphaisarn O."/>
            <person name="Sritunyalucksana K."/>
            <person name="Paszkiewicz K.H."/>
            <person name="Moore K.A."/>
            <person name="Stentiford G.D."/>
            <person name="Williams B.A."/>
        </authorList>
    </citation>
    <scope>NUCLEOTIDE SEQUENCE [LARGE SCALE GENOMIC DNA]</scope>
    <source>
        <strain evidence="4 5">GB1</strain>
    </source>
</reference>
<sequence>MEQARKNRLIKTIVLVTFVTISLIFVTVVTTLLIIGHKKIKHVSSKKTTPKSTTTKAETPKPATPVDPDDLKHYSNFIIIAKKIEELINISDDEIMDYMETKKFNLEYIVHKTMIFVKDDLCLKISRPLISVIGKIDCETIKDLKHPNIIETYQYYTFITNKPDIEKQYVVDIMLTEKLSPFDKGKGDFKYIQMVMKDVLEGLAYLQTKRIVHCDIRVDNLMQKWDGTRNVIKIIDFDISIVLPKGETRTYTLLDINIENHVNAKHMYSGQMKGVFVTMFQVTFINIVLSFDAILLLILYLTKKYF</sequence>
<name>A0A1Y1S5B4_9MICR</name>
<keyword evidence="5" id="KW-1185">Reference proteome</keyword>
<comment type="caution">
    <text evidence="4">The sequence shown here is derived from an EMBL/GenBank/DDBJ whole genome shotgun (WGS) entry which is preliminary data.</text>
</comment>
<dbReference type="Proteomes" id="UP000192639">
    <property type="component" value="Unassembled WGS sequence"/>
</dbReference>
<dbReference type="VEuPathDB" id="MicrosporidiaDB:ECANGB1_1945"/>
<dbReference type="GO" id="GO:0004672">
    <property type="term" value="F:protein kinase activity"/>
    <property type="evidence" value="ECO:0007669"/>
    <property type="project" value="InterPro"/>
</dbReference>
<keyword evidence="2" id="KW-0812">Transmembrane</keyword>
<evidence type="ECO:0000259" key="3">
    <source>
        <dbReference type="PROSITE" id="PS50011"/>
    </source>
</evidence>